<dbReference type="InterPro" id="IPR021508">
    <property type="entry name" value="Gp17-like"/>
</dbReference>
<dbReference type="AlphaFoldDB" id="A0A2W5QA85"/>
<evidence type="ECO:0000313" key="1">
    <source>
        <dbReference type="EMBL" id="PZQ51643.1"/>
    </source>
</evidence>
<comment type="caution">
    <text evidence="1">The sequence shown here is derived from an EMBL/GenBank/DDBJ whole genome shotgun (WGS) entry which is preliminary data.</text>
</comment>
<dbReference type="InterPro" id="IPR053745">
    <property type="entry name" value="Viral_Tail_Comp_sf"/>
</dbReference>
<reference evidence="1 2" key="1">
    <citation type="submission" date="2017-08" db="EMBL/GenBank/DDBJ databases">
        <title>Infants hospitalized years apart are colonized by the same room-sourced microbial strains.</title>
        <authorList>
            <person name="Brooks B."/>
            <person name="Olm M.R."/>
            <person name="Firek B.A."/>
            <person name="Baker R."/>
            <person name="Thomas B.C."/>
            <person name="Morowitz M.J."/>
            <person name="Banfield J.F."/>
        </authorList>
    </citation>
    <scope>NUCLEOTIDE SEQUENCE [LARGE SCALE GENOMIC DNA]</scope>
    <source>
        <strain evidence="1">S2_005_002_R2_34</strain>
    </source>
</reference>
<dbReference type="EMBL" id="QFPW01000002">
    <property type="protein sequence ID" value="PZQ51643.1"/>
    <property type="molecule type" value="Genomic_DNA"/>
</dbReference>
<organism evidence="1 2">
    <name type="scientific">Rhodovulum sulfidophilum</name>
    <name type="common">Rhodobacter sulfidophilus</name>
    <dbReference type="NCBI Taxonomy" id="35806"/>
    <lineage>
        <taxon>Bacteria</taxon>
        <taxon>Pseudomonadati</taxon>
        <taxon>Pseudomonadota</taxon>
        <taxon>Alphaproteobacteria</taxon>
        <taxon>Rhodobacterales</taxon>
        <taxon>Paracoccaceae</taxon>
        <taxon>Rhodovulum</taxon>
    </lineage>
</organism>
<name>A0A2W5QA85_RHOSU</name>
<sequence>MTMAYAEALQRAVYARLSGDAALGALVGDAIYDAPPERSDVAKIAHLTLGEDRARPFDTKTSRGARHEFAVGVHSGEDGFATAKRIAAAVCDALVGAPLSLERGHLVSIDFVRATAERAAAPAKRAVTLLFRAVIDQDG</sequence>
<dbReference type="Pfam" id="PF11367">
    <property type="entry name" value="Tail_completion_gp17"/>
    <property type="match status" value="1"/>
</dbReference>
<evidence type="ECO:0000313" key="2">
    <source>
        <dbReference type="Proteomes" id="UP000249185"/>
    </source>
</evidence>
<accession>A0A2W5QA85</accession>
<dbReference type="Proteomes" id="UP000249185">
    <property type="component" value="Unassembled WGS sequence"/>
</dbReference>
<protein>
    <submittedName>
        <fullName evidence="1">DUF3168 domain-containing protein</fullName>
    </submittedName>
</protein>
<proteinExistence type="predicted"/>
<dbReference type="Gene3D" id="3.30.2000.30">
    <property type="match status" value="1"/>
</dbReference>
<gene>
    <name evidence="1" type="ORF">DI556_05680</name>
</gene>